<dbReference type="Pfam" id="PF17852">
    <property type="entry name" value="Dynein_AAA_lid"/>
    <property type="match status" value="1"/>
</dbReference>
<dbReference type="GO" id="GO:0048731">
    <property type="term" value="P:system development"/>
    <property type="evidence" value="ECO:0007669"/>
    <property type="project" value="UniProtKB-ARBA"/>
</dbReference>
<evidence type="ECO:0000256" key="2">
    <source>
        <dbReference type="ARBA" id="ARBA00008887"/>
    </source>
</evidence>
<dbReference type="FunFam" id="3.40.50.300:FF:000075">
    <property type="entry name" value="Dynein heavy chain, cytoplasmic"/>
    <property type="match status" value="1"/>
</dbReference>
<dbReference type="Gene3D" id="3.40.50.300">
    <property type="entry name" value="P-loop containing nucleotide triphosphate hydrolases"/>
    <property type="match status" value="5"/>
</dbReference>
<dbReference type="InterPro" id="IPR042228">
    <property type="entry name" value="Dynein_linker_3"/>
</dbReference>
<dbReference type="GO" id="GO:0008569">
    <property type="term" value="F:minus-end-directed microtubule motor activity"/>
    <property type="evidence" value="ECO:0007669"/>
    <property type="project" value="InterPro"/>
</dbReference>
<dbReference type="GO" id="GO:0003006">
    <property type="term" value="P:developmental process involved in reproduction"/>
    <property type="evidence" value="ECO:0007669"/>
    <property type="project" value="UniProtKB-ARBA"/>
</dbReference>
<dbReference type="FunFam" id="1.10.8.720:FF:000003">
    <property type="entry name" value="Cytoplasmic dynein heavy chain 2"/>
    <property type="match status" value="1"/>
</dbReference>
<feature type="coiled-coil region" evidence="15">
    <location>
        <begin position="3183"/>
        <end position="3256"/>
    </location>
</feature>
<dbReference type="InterPro" id="IPR054354">
    <property type="entry name" value="DYNC2H1-like_lid"/>
</dbReference>
<evidence type="ECO:0000256" key="1">
    <source>
        <dbReference type="ARBA" id="ARBA00004245"/>
    </source>
</evidence>
<evidence type="ECO:0000256" key="10">
    <source>
        <dbReference type="ARBA" id="ARBA00023017"/>
    </source>
</evidence>
<evidence type="ECO:0000256" key="9">
    <source>
        <dbReference type="ARBA" id="ARBA00022840"/>
    </source>
</evidence>
<dbReference type="InterPro" id="IPR041658">
    <property type="entry name" value="AAA_lid_11"/>
</dbReference>
<dbReference type="InterPro" id="IPR024317">
    <property type="entry name" value="Dynein_heavy_chain_D4_dom"/>
</dbReference>
<dbReference type="InterPro" id="IPR024743">
    <property type="entry name" value="Dynein_HC_stalk"/>
</dbReference>
<dbReference type="Gene3D" id="1.20.140.100">
    <property type="entry name" value="Dynein heavy chain, N-terminal domain 2"/>
    <property type="match status" value="1"/>
</dbReference>
<keyword evidence="12" id="KW-0505">Motor protein</keyword>
<dbReference type="SMART" id="SM00382">
    <property type="entry name" value="AAA"/>
    <property type="match status" value="3"/>
</dbReference>
<evidence type="ECO:0000256" key="15">
    <source>
        <dbReference type="SAM" id="Coils"/>
    </source>
</evidence>
<dbReference type="InterPro" id="IPR026983">
    <property type="entry name" value="DHC"/>
</dbReference>
<dbReference type="InterPro" id="IPR003593">
    <property type="entry name" value="AAA+_ATPase"/>
</dbReference>
<keyword evidence="7" id="KW-0677">Repeat</keyword>
<dbReference type="Pfam" id="PF12775">
    <property type="entry name" value="AAA_7"/>
    <property type="match status" value="1"/>
</dbReference>
<dbReference type="FunFam" id="1.10.472.130:FF:000007">
    <property type="entry name" value="Dynein heavy chain, cytoplasmic"/>
    <property type="match status" value="1"/>
</dbReference>
<dbReference type="GO" id="GO:0051959">
    <property type="term" value="F:dynein light intermediate chain binding"/>
    <property type="evidence" value="ECO:0007669"/>
    <property type="project" value="InterPro"/>
</dbReference>
<dbReference type="InterPro" id="IPR013594">
    <property type="entry name" value="Dynein_heavy_tail"/>
</dbReference>
<dbReference type="Pfam" id="PF12780">
    <property type="entry name" value="AAA_8"/>
    <property type="match status" value="1"/>
</dbReference>
<dbReference type="STRING" id="1093900.A0A507B3S4"/>
<evidence type="ECO:0000256" key="7">
    <source>
        <dbReference type="ARBA" id="ARBA00022737"/>
    </source>
</evidence>
<dbReference type="Gene3D" id="1.10.8.710">
    <property type="match status" value="1"/>
</dbReference>
<keyword evidence="8" id="KW-0547">Nucleotide-binding</keyword>
<dbReference type="Gene3D" id="3.20.180.20">
    <property type="entry name" value="Dynein heavy chain, N-terminal domain 2"/>
    <property type="match status" value="1"/>
</dbReference>
<dbReference type="GO" id="GO:0005874">
    <property type="term" value="C:microtubule"/>
    <property type="evidence" value="ECO:0007669"/>
    <property type="project" value="UniProtKB-KW"/>
</dbReference>
<feature type="region of interest" description="Disordered" evidence="16">
    <location>
        <begin position="1"/>
        <end position="20"/>
    </location>
</feature>
<dbReference type="Pfam" id="PF12774">
    <property type="entry name" value="AAA_6"/>
    <property type="match status" value="1"/>
</dbReference>
<dbReference type="SUPFAM" id="SSF52540">
    <property type="entry name" value="P-loop containing nucleoside triphosphate hydrolases"/>
    <property type="match status" value="4"/>
</dbReference>
<feature type="coiled-coil region" evidence="15">
    <location>
        <begin position="3420"/>
        <end position="3461"/>
    </location>
</feature>
<keyword evidence="10" id="KW-0243">Dynein</keyword>
<dbReference type="FunFam" id="1.10.8.1220:FF:000004">
    <property type="entry name" value="Dynein heavy chain, cytoplasmic"/>
    <property type="match status" value="1"/>
</dbReference>
<feature type="domain" description="AAA+ ATPase" evidence="17">
    <location>
        <begin position="1933"/>
        <end position="2071"/>
    </location>
</feature>
<dbReference type="InterPro" id="IPR027417">
    <property type="entry name" value="P-loop_NTPase"/>
</dbReference>
<dbReference type="FunFam" id="3.40.50.300:FF:000829">
    <property type="entry name" value="Dynein heavy chain, cytoplasmic"/>
    <property type="match status" value="1"/>
</dbReference>
<dbReference type="RefSeq" id="XP_030993690.1">
    <property type="nucleotide sequence ID" value="XM_031142008.1"/>
</dbReference>
<organism evidence="18 19">
    <name type="scientific">Thyridium curvatum</name>
    <dbReference type="NCBI Taxonomy" id="1093900"/>
    <lineage>
        <taxon>Eukaryota</taxon>
        <taxon>Fungi</taxon>
        <taxon>Dikarya</taxon>
        <taxon>Ascomycota</taxon>
        <taxon>Pezizomycotina</taxon>
        <taxon>Sordariomycetes</taxon>
        <taxon>Sordariomycetidae</taxon>
        <taxon>Thyridiales</taxon>
        <taxon>Thyridiaceae</taxon>
        <taxon>Thyridium</taxon>
    </lineage>
</organism>
<name>A0A507B3S4_9PEZI</name>
<dbReference type="Pfam" id="PF12781">
    <property type="entry name" value="AAA_9"/>
    <property type="match status" value="1"/>
</dbReference>
<dbReference type="Gene3D" id="1.10.8.720">
    <property type="entry name" value="Region D6 of dynein motor"/>
    <property type="match status" value="1"/>
</dbReference>
<evidence type="ECO:0000256" key="16">
    <source>
        <dbReference type="SAM" id="MobiDB-lite"/>
    </source>
</evidence>
<dbReference type="GO" id="GO:0030286">
    <property type="term" value="C:dynein complex"/>
    <property type="evidence" value="ECO:0007669"/>
    <property type="project" value="UniProtKB-KW"/>
</dbReference>
<dbReference type="GO" id="GO:0045505">
    <property type="term" value="F:dynein intermediate chain binding"/>
    <property type="evidence" value="ECO:0007669"/>
    <property type="project" value="InterPro"/>
</dbReference>
<protein>
    <recommendedName>
        <fullName evidence="4">Dynein heavy chain, cytoplasmic</fullName>
    </recommendedName>
    <alternativeName>
        <fullName evidence="14">Dynein heavy chain, cytosolic</fullName>
    </alternativeName>
</protein>
<keyword evidence="13" id="KW-0206">Cytoskeleton</keyword>
<dbReference type="GeneID" id="41974729"/>
<sequence length="4347" mass="491581">MDVVASAQTPSPAPNGVADSPFVTIDPQRVVDHLVTLLGAALGAKHDELEAPGSLLAKDRIADTIQRCNRFANDNQPFLYIRKDLASSPDLENGDADSQPQVHSYTLAPDMSSTATTVSFLGLLKRPQPLDPNVPINLQVQFLNLPGPAYLASTVGEQGSSASPWEILQLYLHNGLAPYFDASTKSQQVVNGTRGRADIDAKTGIPVTKKRWTELELSLSHLQQNVEIPEVSLPFNPVVQNALDEAAARNIRPSIEMIPAALVLDSSFLNNLQATVNNWIKSIQVITKMTRDPATGTATQEINFWLSMESALEGIEAQLRGDGVLLTLDILRHAKRFQATVSFSSDTGLKEAMDKVQKYNQLMRDFPLDELLSATSLPKAQDAVAQIFNHLNKKLRICPYPIRRALPFVEAISGDLDEVMHRLLPGTELVELDYDEFRAIISQATKAFTAWDDSVKDFTNVAREVTRRRNEKFIPIKIAPRHVDLQSRLKYVSAFRNNHEQLQRTILNVLGPKASENGTAEANAPNGVAVVEEMGDVDAIEEVKQAWEALRNVDLLDVSPEGTAKWVKAENTYNERTSRVENSIIARLRDRLATAKNANEMFRVFSKFNALFVRPKIRGAIAEYQTQLIDNVKQAINALHERFKQQYGHSEAHAMAQLRDLPPVSGAIIWARMIERQLDGYMKKVEAVLGADWDLHAEGQKLKSEGNLFRKKLDTRPIFEAWLHDTQRKKISISGPLFTILKIRSAGNALELAVNFDPQVIALFKETRNLVTLNYNVPHNINTVSKEAKRVYPFAVSLMESVRTFIQTNRQISEMTDVSVLLSGHRNEVYSLIAKGIPLKWESFVNTYELHFKTPGIFSNGSTERPFPKGSESKHVLFVREFAASVSVLQSKTTTLASIHSTIQKALIELGTCPYEMSAFESRLETIQMAVDQLNLEQYVNLGFWVQAMNQQIKDTLLSRLQRAIQAWIEAFEDESPEQASNDRRKVSGDAADGKSDVPVMKRLVHEITMRNQVIYLDPPMEFARASWFLQLHEWLGVVCNLRKIKASRYQMSLSTTVQDEPRFNDLPSECTQMLARVHTSIEKKLQEVNGYVDKWLQFQSLWDLQSEQVYEILGDQLARWLQLLQEIRKTRQTFDTTEVSRSFGHITIDYDQVQTKVNAKYDQWQHDILIKFASRLGNRMRDVYAEIEKARKDLEMSTLETSSTAHAVQFITIVQSCQRQVKLWAPEVETFRQGESTLVRQRYQFPNDWLHAEQVDGMWDSLNDILGRKSKIVSDQSDGLRAKIIAEDKVVVDKITEIANQWNEEKPVSGTIPPDEASATLASFESRITQLQEESAMVAKAKEALDLPASVDGSLAVILEEVHDFKSVWASLSLIWKSLNELRDILWNSVQPRKIRSSIDNLIKMTKEMPSRMRQYAAFEHIQNILRSYMKVNSLLGDLKSEAVRDRHWTKIYKQIKPGKRYSPMSMTLGDVWDLNLVATELIIKDIIAQAQGEMALEEFLKQVRETWTGYNLELVNYQNKCRLIRGWDDLFTKCSENTNSLQAMKHSPYYKEFEEEATSWEDKLNRVHVLFDVWIDVQRQWVYLEGVFTGNADIKHLLPIESSRFQNINSEFMAVMKKVYKQPYVLDVLNIPNVQKSLERLDDLLNKIQKALGEYLEKERVSFPRFYFVGDEDLLEMIGNSNDTLRIAKHFKKMFAGVSGLVMDDETIISGVTSKEGEVVPLKKEISLAKTPRINDWLALLENGMKATLAELLAEAVEKYTPIFSNETIDQAALNDFMTTFPSQIVVLATQVVWTTAVDQSLAAGGSTLKSLFDREVQVLRLLANTVLGDLEVLMRKTCEQLITECVHQRDVIEKLIKANATSQTHYLWQLQMRYVYTPEGDFLQRLHIKMANAKLNYGFEYLGVPDRLVRTPLTDRCFLTLTQALCQRLGGSPYGPAGTGKTESVKALGVQLGRFTLVFCCDDTFDFQAMGRIFLGICQVGAWGCFDEFNRLEERILSAVSQQIQNIQLGLKQGAEDDKAQIELVNRQLRVNANTGIFITMNPGYAGRSNLPDNLKKLFRSVAMSKPDKELIAEVMLYSQGFNQAKQLSKQTVPFFDQCAGKLSKQAHYDFGLRALKSVLVSSGGLKRARITDSDGKIGAEDIVEPEIIVQSIRETLAPKLIKSDVEIMSGIEEVCFPGIHYVPANLRKLEDAIRNLASERQLVVTETWLTKILQLYQIQKIHHGVMMVGNSGTGKSAAWRLLLDALQQVEGVEGVNHVIDSKVMSKEALYGNLDSTTREWTDGLFTSILRKIVDNLRGEDAKRHWIVFDGDVDPEWVENLNSVLDDNKLLTLPNGERLNLPPNVRVMFEVENLKYATLATVSRCGMVWFSEDTVSPSMMVDNYLGTLQTVAFEDLDEDAVATGQSSAKALAVQTQVGDLLRTFLTADNLILEALKQAEGYEHIMEFTVARVLNTLFSLLNKAVRDIIEYNGQHIDFPLDPEQVEAYVSKKLLLALVWALTGDCPLRDRKLFGDVVVGLASFGSPPLDGTSSLIDFDVSLPKAEWVPWQNQVPTIEVNTHSITQTDVVIPTLDTVRHEDVLYSWLAEHKPLLLCGPPGSGKTMTLFSALRKLPNMEVVGLNFSSATTPDLLIKTFEQYCEYKKTLNGVMLSPTQIGRWLVIFCDEINLPAPDKYGTQRAISFLRQLVEHNGFWRTSDKSWVTLDRIQFVGACNPPTDAGRTPMGARFLRHAPLIMVDYPGEQSLTQIYGTFNSAVLKIIPALRGYADALTQAMVKFYLESQQRFTPKIQPHYVYSPRELTRWARGVYEAIRPLETLSIEGLVRIWAHEALRLFQDRLVAEDERKWTDDAVRRIALEFFPNIEEDKALGGPILFSNWLSKNYVPVDREQLREFVKARLKTFCEEEVDVPLILFNEVLEHVLRIDRVFRQPQGHLILIGVSGSGKTTLSRFVAWMNGLSVYQIKVHGKYSGEDFDEDLREVLRRCGCKGEKICFIMDEANVLDSGFLERMNTLLANAEVPGLFEGDDFAALMTACKEGAQQQGLLLDSQEELYKWFTGQIVKNLHVVFTMNPPEDGLSSKAATSPALFNRCVLNWFGDWSDQALFQVAHELTHSVDLDRPNFLAPDTIPVAYRALSLPPSHRETVVNSMVYIHYSLHRFNTKLLKQQGKVTFLTPRHFLDFVAQYVRLYNEKREDLEEQQRHLNVGLEKLRDTVDKVRDLRVSLAEKKTQLEKKDAEANEKLQRMIADQQEAEQRKATSIEIQAALEKQEADVASRKKIVLEDLAKAEPAVEEAKASVSNIKRQHLTEVRSMNTPPQGVKLALDSVCTLIGHKVDSWKAIQAVVRRDDFIASIINFNNEKQMTKSLRVKMRNEFLANPEFTFEKVNRASKACGPLVQWVEAQVNYAEILDRVGPLRDEVEKLEEQALQTKASAKAVENTISTLENSIATYKTEYRALISETQAIKAEMERVQFKVDRSVKLLDSLSSERVRWEEGSKSFETQISTLVGDVLVAAAFLAYSGLYDQTFRKSMMDDWLHQLQLSGINIKQHNPVTEYLSTADERLGWQKNTLPVDDLCTENAIILKRFNRYPLIIDPSGRVTEFLQKESKDRRLTVTSFLDDSFTKQLESSLRFGNPILIQDAEHLDPILNQVLNKEYQKTGGRVLIQLGKQQIDFSPAFKLYLSTRDPSAQFAPDICSRTTFVNFTVTQSSLQTQSLNDVLKSERPDVDERRSNLIKLQGEFKVHLRQLEKRLLQALNESRGNILDDDNVIETLETLKTEAAEISAKMSNTEGVMAEVEEITLQYNIIARSCSAVFAVLEQLHYLNHFYQFSLHYFLDIFHSVLHGNPSLTSETNHNVRRDIIVKDLFVTTFKRTALGLLQKDRITLAMLLAQASPYKMDKSLIDVILDTRVEGKDVSMDIGARDEAFAKAQRVPALKERLGNVSSDAWDKFFTEEFAEDCVPQIWDDGAEANDKALLSLLLVKLFRLDRFVPAAERFVGKVFGDGLLDIVDDLAGTVAQVPATRPISLVSSPGFDASYKVDNLVERMRVRCTNIAMGSDEGLASADEAVSSAAQNGNWVLVKNVHLAPTWLQSLEKRMENLSPHADFRLFLSMESSPKIPVNLLRASRVLMYEQPAGVRANMKDSMSSLSTRATKPPVERTRLYLLLAFLHAVVQERLRYAPNLGWKGFWEFNDSDYECSAFIIDTWVETVAQNRTNLAPQSIPWDMIRYLVTETYGGKIDDEGDFGRLSELVDSFLTPSAYDIGHKLVEGQGADKKDDLVVPSGIALPDFMGWIQKLPEREPPTYLGLPANAEKLLLVDQGRTLVGNLKKVTDLLDEGEQLMAEA</sequence>
<dbReference type="CDD" id="cd00009">
    <property type="entry name" value="AAA"/>
    <property type="match status" value="2"/>
</dbReference>
<dbReference type="FunFam" id="3.20.180.20:FF:000002">
    <property type="entry name" value="Cytoplasmic dynein heavy chain 1"/>
    <property type="match status" value="1"/>
</dbReference>
<dbReference type="Gene3D" id="1.20.58.1120">
    <property type="match status" value="1"/>
</dbReference>
<comment type="subunit">
    <text evidence="3">Consists of at least two heavy chains and a number of intermediate and light chains.</text>
</comment>
<gene>
    <name evidence="18" type="ORF">E0L32_007282</name>
</gene>
<dbReference type="InterPro" id="IPR013602">
    <property type="entry name" value="Dynein_heavy_linker"/>
</dbReference>
<dbReference type="PANTHER" id="PTHR46532">
    <property type="entry name" value="MALE FERTILITY FACTOR KL5"/>
    <property type="match status" value="1"/>
</dbReference>
<dbReference type="GO" id="GO:0072384">
    <property type="term" value="P:organelle transport along microtubule"/>
    <property type="evidence" value="ECO:0007669"/>
    <property type="project" value="UniProtKB-ARBA"/>
</dbReference>
<dbReference type="InterPro" id="IPR035706">
    <property type="entry name" value="AAA_9"/>
</dbReference>
<keyword evidence="9" id="KW-0067">ATP-binding</keyword>
<dbReference type="Pfam" id="PF08393">
    <property type="entry name" value="DHC_N2"/>
    <property type="match status" value="1"/>
</dbReference>
<dbReference type="InterPro" id="IPR004273">
    <property type="entry name" value="Dynein_heavy_D6_P-loop"/>
</dbReference>
<evidence type="ECO:0000256" key="3">
    <source>
        <dbReference type="ARBA" id="ARBA00011655"/>
    </source>
</evidence>
<accession>A0A507B3S4</accession>
<dbReference type="Pfam" id="PF03028">
    <property type="entry name" value="Dynein_heavy"/>
    <property type="match status" value="1"/>
</dbReference>
<dbReference type="GO" id="GO:0007097">
    <property type="term" value="P:nuclear migration"/>
    <property type="evidence" value="ECO:0007669"/>
    <property type="project" value="UniProtKB-ARBA"/>
</dbReference>
<dbReference type="Gene3D" id="1.10.8.1220">
    <property type="match status" value="1"/>
</dbReference>
<evidence type="ECO:0000256" key="13">
    <source>
        <dbReference type="ARBA" id="ARBA00023212"/>
    </source>
</evidence>
<keyword evidence="6" id="KW-0493">Microtubule</keyword>
<feature type="domain" description="AAA+ ATPase" evidence="17">
    <location>
        <begin position="2590"/>
        <end position="2744"/>
    </location>
</feature>
<dbReference type="FunFam" id="1.20.140.100:FF:000002">
    <property type="entry name" value="Cytoplasmic dynein heavy chain 1"/>
    <property type="match status" value="1"/>
</dbReference>
<dbReference type="EMBL" id="SKBQ01000044">
    <property type="protein sequence ID" value="TPX11979.1"/>
    <property type="molecule type" value="Genomic_DNA"/>
</dbReference>
<keyword evidence="19" id="KW-1185">Reference proteome</keyword>
<reference evidence="18 19" key="1">
    <citation type="submission" date="2019-06" db="EMBL/GenBank/DDBJ databases">
        <title>Draft genome sequence of the filamentous fungus Phialemoniopsis curvata isolated from diesel fuel.</title>
        <authorList>
            <person name="Varaljay V.A."/>
            <person name="Lyon W.J."/>
            <person name="Crouch A.L."/>
            <person name="Drake C.E."/>
            <person name="Hollomon J.M."/>
            <person name="Nadeau L.J."/>
            <person name="Nunn H.S."/>
            <person name="Stevenson B.S."/>
            <person name="Bojanowski C.L."/>
            <person name="Crookes-Goodson W.J."/>
        </authorList>
    </citation>
    <scope>NUCLEOTIDE SEQUENCE [LARGE SCALE GENOMIC DNA]</scope>
    <source>
        <strain evidence="18 19">D216</strain>
    </source>
</reference>
<dbReference type="FunFam" id="1.10.287.2620:FF:000001">
    <property type="entry name" value="Cytoplasmic dynein heavy chain 1"/>
    <property type="match status" value="1"/>
</dbReference>
<dbReference type="GO" id="GO:0005524">
    <property type="term" value="F:ATP binding"/>
    <property type="evidence" value="ECO:0007669"/>
    <property type="project" value="UniProtKB-KW"/>
</dbReference>
<evidence type="ECO:0000256" key="14">
    <source>
        <dbReference type="ARBA" id="ARBA00033439"/>
    </source>
</evidence>
<evidence type="ECO:0000313" key="18">
    <source>
        <dbReference type="EMBL" id="TPX11979.1"/>
    </source>
</evidence>
<dbReference type="FunFam" id="1.10.8.710:FF:000005">
    <property type="entry name" value="Cytoplasmic dynein heavy chain 1"/>
    <property type="match status" value="1"/>
</dbReference>
<dbReference type="InterPro" id="IPR042219">
    <property type="entry name" value="AAA_lid_11_sf"/>
</dbReference>
<keyword evidence="5" id="KW-0963">Cytoplasm</keyword>
<dbReference type="InterPro" id="IPR043157">
    <property type="entry name" value="Dynein_AAA1S"/>
</dbReference>
<dbReference type="InterPro" id="IPR042222">
    <property type="entry name" value="Dynein_2_N"/>
</dbReference>
<dbReference type="Pfam" id="PF18198">
    <property type="entry name" value="AAA_lid_11"/>
    <property type="match status" value="1"/>
</dbReference>
<dbReference type="FunFam" id="3.40.50.300:FF:000071">
    <property type="entry name" value="Cytoplasmic dynein heavy chain 1"/>
    <property type="match status" value="1"/>
</dbReference>
<dbReference type="Pfam" id="PF12777">
    <property type="entry name" value="MT"/>
    <property type="match status" value="1"/>
</dbReference>
<dbReference type="GO" id="GO:0048468">
    <property type="term" value="P:cell development"/>
    <property type="evidence" value="ECO:0007669"/>
    <property type="project" value="UniProtKB-ARBA"/>
</dbReference>
<dbReference type="InParanoid" id="A0A507B3S4"/>
<dbReference type="FunFam" id="1.20.920.30:FF:000001">
    <property type="entry name" value="Cytoplasmic dynein heavy chain 1"/>
    <property type="match status" value="1"/>
</dbReference>
<dbReference type="Gene3D" id="1.10.287.2620">
    <property type="match status" value="1"/>
</dbReference>
<comment type="caution">
    <text evidence="18">The sequence shown here is derived from an EMBL/GenBank/DDBJ whole genome shotgun (WGS) entry which is preliminary data.</text>
</comment>
<evidence type="ECO:0000256" key="11">
    <source>
        <dbReference type="ARBA" id="ARBA00023054"/>
    </source>
</evidence>
<proteinExistence type="inferred from homology"/>
<evidence type="ECO:0000259" key="17">
    <source>
        <dbReference type="SMART" id="SM00382"/>
    </source>
</evidence>
<dbReference type="Gene3D" id="1.10.472.130">
    <property type="match status" value="1"/>
</dbReference>
<dbReference type="Pfam" id="PF22597">
    <property type="entry name" value="DYN_lid"/>
    <property type="match status" value="1"/>
</dbReference>
<dbReference type="FunCoup" id="A0A507B3S4">
    <property type="interactions" value="684"/>
</dbReference>
<comment type="subcellular location">
    <subcellularLocation>
        <location evidence="1">Cytoplasm</location>
        <location evidence="1">Cytoskeleton</location>
    </subcellularLocation>
</comment>
<dbReference type="FunFam" id="1.20.920.20:FF:000002">
    <property type="entry name" value="Cytoplasmic dynein 1 heavy chain"/>
    <property type="match status" value="1"/>
</dbReference>
<dbReference type="FunFam" id="3.40.50.300:FF:000122">
    <property type="entry name" value="Cytoplasmic dynein 1 heavy chain"/>
    <property type="match status" value="1"/>
</dbReference>
<dbReference type="Proteomes" id="UP000319257">
    <property type="component" value="Unassembled WGS sequence"/>
</dbReference>
<dbReference type="Gene3D" id="1.20.920.30">
    <property type="match status" value="1"/>
</dbReference>
<dbReference type="PANTHER" id="PTHR46532:SF4">
    <property type="entry name" value="AAA+ ATPASE DOMAIN-CONTAINING PROTEIN"/>
    <property type="match status" value="1"/>
</dbReference>
<evidence type="ECO:0000256" key="6">
    <source>
        <dbReference type="ARBA" id="ARBA00022701"/>
    </source>
</evidence>
<dbReference type="Pfam" id="PF08385">
    <property type="entry name" value="DHC_N1"/>
    <property type="match status" value="1"/>
</dbReference>
<evidence type="ECO:0000256" key="5">
    <source>
        <dbReference type="ARBA" id="ARBA00022490"/>
    </source>
</evidence>
<feature type="domain" description="AAA+ ATPase" evidence="17">
    <location>
        <begin position="2932"/>
        <end position="3098"/>
    </location>
</feature>
<dbReference type="InterPro" id="IPR035699">
    <property type="entry name" value="AAA_6"/>
</dbReference>
<feature type="coiled-coil region" evidence="15">
    <location>
        <begin position="1636"/>
        <end position="1663"/>
    </location>
</feature>
<dbReference type="FunFam" id="3.40.50.300:FF:000517">
    <property type="entry name" value="Cytoplasmic dynein heavy chain 1"/>
    <property type="match status" value="1"/>
</dbReference>
<evidence type="ECO:0000256" key="4">
    <source>
        <dbReference type="ARBA" id="ARBA00022197"/>
    </source>
</evidence>
<dbReference type="Gene3D" id="1.20.920.20">
    <property type="match status" value="1"/>
</dbReference>
<evidence type="ECO:0000313" key="19">
    <source>
        <dbReference type="Proteomes" id="UP000319257"/>
    </source>
</evidence>
<evidence type="ECO:0000256" key="8">
    <source>
        <dbReference type="ARBA" id="ARBA00022741"/>
    </source>
</evidence>
<dbReference type="Gene3D" id="6.10.140.1060">
    <property type="match status" value="1"/>
</dbReference>
<dbReference type="OrthoDB" id="447173at2759"/>
<comment type="similarity">
    <text evidence="2">Belongs to the dynein heavy chain family.</text>
</comment>
<dbReference type="InterPro" id="IPR041466">
    <property type="entry name" value="Dynein_AAA5_ext"/>
</dbReference>
<keyword evidence="11 15" id="KW-0175">Coiled coil</keyword>
<evidence type="ECO:0000256" key="12">
    <source>
        <dbReference type="ARBA" id="ARBA00023175"/>
    </source>
</evidence>
<feature type="compositionally biased region" description="Polar residues" evidence="16">
    <location>
        <begin position="1"/>
        <end position="10"/>
    </location>
</feature>